<feature type="signal peptide" evidence="3">
    <location>
        <begin position="1"/>
        <end position="30"/>
    </location>
</feature>
<sequence>MKNWSERKKKVMAAGLVGVLAITSASGVYAAEKTAGSSSDSSLSNAQQEKEQLETALQEAQGLITELQNSQEDAETKIAELDQKMSDISDQMTGLEQKLDEKNSEISDTETLLAQSEENAAAQYASMKLRIQYMYENAQSMSYMELLCTSGSVSDFLNSVDYVYELSAYDRNMLEQYQNATQTVADTKAQLEQDYADLETMQTELQDQKSAVAALRGQKETELANIGSQLDTAEDAAQTYQNEIAAQEEVIEEIKTQLALQAQREAERKAAAEAEAKRQAEEAANSGTEVSTENGNSGNSGSSTTDYVEPPSYTGGAFTWPCPSSRRVTSEYGNRLSPTEGASSSHKGIDIGASYGADIVAAADGEVIYSGYSSAAGNHVIISHGNGLCTVYMHASSLNVSVGDAVSAGQSIAKVGSTGISTGNHLHFGVSVNGSYVSPWDYL</sequence>
<dbReference type="SUPFAM" id="SSF51261">
    <property type="entry name" value="Duplicated hybrid motif"/>
    <property type="match status" value="1"/>
</dbReference>
<dbReference type="InterPro" id="IPR057309">
    <property type="entry name" value="PcsB_CC"/>
</dbReference>
<feature type="chain" id="PRO_5046383215" evidence="3">
    <location>
        <begin position="31"/>
        <end position="443"/>
    </location>
</feature>
<dbReference type="InterPro" id="IPR016047">
    <property type="entry name" value="M23ase_b-sheet_dom"/>
</dbReference>
<dbReference type="Pfam" id="PF01551">
    <property type="entry name" value="Peptidase_M23"/>
    <property type="match status" value="1"/>
</dbReference>
<dbReference type="InterPro" id="IPR050570">
    <property type="entry name" value="Cell_wall_metabolism_enzyme"/>
</dbReference>
<dbReference type="PANTHER" id="PTHR21666">
    <property type="entry name" value="PEPTIDASE-RELATED"/>
    <property type="match status" value="1"/>
</dbReference>
<dbReference type="Gene3D" id="2.70.70.10">
    <property type="entry name" value="Glucose Permease (Domain IIA)"/>
    <property type="match status" value="1"/>
</dbReference>
<proteinExistence type="predicted"/>
<keyword evidence="7" id="KW-1185">Reference proteome</keyword>
<evidence type="ECO:0000256" key="2">
    <source>
        <dbReference type="SAM" id="MobiDB-lite"/>
    </source>
</evidence>
<evidence type="ECO:0000313" key="7">
    <source>
        <dbReference type="Proteomes" id="UP000621540"/>
    </source>
</evidence>
<dbReference type="SUPFAM" id="SSF57997">
    <property type="entry name" value="Tropomyosin"/>
    <property type="match status" value="1"/>
</dbReference>
<protein>
    <submittedName>
        <fullName evidence="6">Peptidoglycan DD-metalloendopeptidase family protein</fullName>
    </submittedName>
</protein>
<feature type="region of interest" description="Disordered" evidence="2">
    <location>
        <begin position="328"/>
        <end position="347"/>
    </location>
</feature>
<dbReference type="Pfam" id="PF24568">
    <property type="entry name" value="CC_PcsB"/>
    <property type="match status" value="1"/>
</dbReference>
<feature type="compositionally biased region" description="Basic and acidic residues" evidence="2">
    <location>
        <begin position="269"/>
        <end position="281"/>
    </location>
</feature>
<reference evidence="6 7" key="1">
    <citation type="submission" date="2020-08" db="EMBL/GenBank/DDBJ databases">
        <title>Genome public.</title>
        <authorList>
            <person name="Liu C."/>
            <person name="Sun Q."/>
        </authorList>
    </citation>
    <scope>NUCLEOTIDE SEQUENCE [LARGE SCALE GENOMIC DNA]</scope>
    <source>
        <strain evidence="6 7">BX0805</strain>
    </source>
</reference>
<accession>A0ABR7I7E0</accession>
<dbReference type="Gene3D" id="6.10.250.3150">
    <property type="match status" value="1"/>
</dbReference>
<dbReference type="InterPro" id="IPR011055">
    <property type="entry name" value="Dup_hybrid_motif"/>
</dbReference>
<gene>
    <name evidence="6" type="ORF">H8Z76_02275</name>
</gene>
<feature type="region of interest" description="Disordered" evidence="2">
    <location>
        <begin position="269"/>
        <end position="320"/>
    </location>
</feature>
<dbReference type="Proteomes" id="UP000621540">
    <property type="component" value="Unassembled WGS sequence"/>
</dbReference>
<dbReference type="CDD" id="cd12797">
    <property type="entry name" value="M23_peptidase"/>
    <property type="match status" value="1"/>
</dbReference>
<keyword evidence="1 3" id="KW-0732">Signal</keyword>
<comment type="caution">
    <text evidence="6">The sequence shown here is derived from an EMBL/GenBank/DDBJ whole genome shotgun (WGS) entry which is preliminary data.</text>
</comment>
<organism evidence="6 7">
    <name type="scientific">Roseburia yibonii</name>
    <dbReference type="NCBI Taxonomy" id="2763063"/>
    <lineage>
        <taxon>Bacteria</taxon>
        <taxon>Bacillati</taxon>
        <taxon>Bacillota</taxon>
        <taxon>Clostridia</taxon>
        <taxon>Lachnospirales</taxon>
        <taxon>Lachnospiraceae</taxon>
        <taxon>Roseburia</taxon>
    </lineage>
</organism>
<feature type="compositionally biased region" description="Polar residues" evidence="2">
    <location>
        <begin position="336"/>
        <end position="346"/>
    </location>
</feature>
<evidence type="ECO:0000259" key="4">
    <source>
        <dbReference type="Pfam" id="PF01551"/>
    </source>
</evidence>
<feature type="domain" description="M23ase beta-sheet core" evidence="4">
    <location>
        <begin position="345"/>
        <end position="439"/>
    </location>
</feature>
<name>A0ABR7I7E0_9FIRM</name>
<dbReference type="EMBL" id="JACOQH010000001">
    <property type="protein sequence ID" value="MBC5752861.1"/>
    <property type="molecule type" value="Genomic_DNA"/>
</dbReference>
<feature type="compositionally biased region" description="Low complexity" evidence="2">
    <location>
        <begin position="291"/>
        <end position="305"/>
    </location>
</feature>
<feature type="domain" description="Peptidoglycan hydrolase PcsB coiled-coil" evidence="5">
    <location>
        <begin position="115"/>
        <end position="186"/>
    </location>
</feature>
<dbReference type="RefSeq" id="WP_022515825.1">
    <property type="nucleotide sequence ID" value="NZ_JACOQH010000001.1"/>
</dbReference>
<feature type="region of interest" description="Disordered" evidence="2">
    <location>
        <begin position="31"/>
        <end position="56"/>
    </location>
</feature>
<dbReference type="PANTHER" id="PTHR21666:SF270">
    <property type="entry name" value="MUREIN HYDROLASE ACTIVATOR ENVC"/>
    <property type="match status" value="1"/>
</dbReference>
<evidence type="ECO:0000313" key="6">
    <source>
        <dbReference type="EMBL" id="MBC5752861.1"/>
    </source>
</evidence>
<evidence type="ECO:0000256" key="1">
    <source>
        <dbReference type="ARBA" id="ARBA00022729"/>
    </source>
</evidence>
<evidence type="ECO:0000256" key="3">
    <source>
        <dbReference type="SAM" id="SignalP"/>
    </source>
</evidence>
<evidence type="ECO:0000259" key="5">
    <source>
        <dbReference type="Pfam" id="PF24568"/>
    </source>
</evidence>